<dbReference type="FunFam" id="3.40.50.2000:FF:000019">
    <property type="entry name" value="Glycosyltransferase"/>
    <property type="match status" value="1"/>
</dbReference>
<dbReference type="CDD" id="cd03784">
    <property type="entry name" value="GT1_Gtf-like"/>
    <property type="match status" value="1"/>
</dbReference>
<dbReference type="InterPro" id="IPR002213">
    <property type="entry name" value="UDP_glucos_trans"/>
</dbReference>
<keyword evidence="3" id="KW-0328">Glycosyltransferase</keyword>
<protein>
    <recommendedName>
        <fullName evidence="4">Glycosyltransferase</fullName>
        <ecNumber evidence="4">2.4.1.-</ecNumber>
    </recommendedName>
</protein>
<evidence type="ECO:0000313" key="6">
    <source>
        <dbReference type="RefSeq" id="XP_021855660.1"/>
    </source>
</evidence>
<dbReference type="PANTHER" id="PTHR11926:SF1553">
    <property type="entry name" value="GLYCOSYLTRANSFERASE"/>
    <property type="match status" value="1"/>
</dbReference>
<reference evidence="6" key="2">
    <citation type="submission" date="2025-08" db="UniProtKB">
        <authorList>
            <consortium name="RefSeq"/>
        </authorList>
    </citation>
    <scope>IDENTIFICATION</scope>
    <source>
        <tissue evidence="6">Leaf</tissue>
    </source>
</reference>
<dbReference type="Pfam" id="PF00201">
    <property type="entry name" value="UDPGT"/>
    <property type="match status" value="1"/>
</dbReference>
<gene>
    <name evidence="6" type="primary">LOC110794994</name>
</gene>
<evidence type="ECO:0000256" key="3">
    <source>
        <dbReference type="RuleBase" id="RU003718"/>
    </source>
</evidence>
<dbReference type="PANTHER" id="PTHR11926">
    <property type="entry name" value="GLUCOSYL/GLUCURONOSYL TRANSFERASES"/>
    <property type="match status" value="1"/>
</dbReference>
<dbReference type="PROSITE" id="PS00375">
    <property type="entry name" value="UDPGT"/>
    <property type="match status" value="1"/>
</dbReference>
<proteinExistence type="inferred from homology"/>
<organism evidence="5 6">
    <name type="scientific">Spinacia oleracea</name>
    <name type="common">Spinach</name>
    <dbReference type="NCBI Taxonomy" id="3562"/>
    <lineage>
        <taxon>Eukaryota</taxon>
        <taxon>Viridiplantae</taxon>
        <taxon>Streptophyta</taxon>
        <taxon>Embryophyta</taxon>
        <taxon>Tracheophyta</taxon>
        <taxon>Spermatophyta</taxon>
        <taxon>Magnoliopsida</taxon>
        <taxon>eudicotyledons</taxon>
        <taxon>Gunneridae</taxon>
        <taxon>Pentapetalae</taxon>
        <taxon>Caryophyllales</taxon>
        <taxon>Chenopodiaceae</taxon>
        <taxon>Chenopodioideae</taxon>
        <taxon>Anserineae</taxon>
        <taxon>Spinacia</taxon>
    </lineage>
</organism>
<name>A0A9R0K2Z5_SPIOL</name>
<sequence length="477" mass="53813">MMEVILMPFHSQGHMNTMLQFAKRLVWKGAGTIHVTVATTLSTTQKMSNNNLEFISIESIYNDTVNQDRLSNFKARMDEFEAEASLQLSRLISISSSRSKKCLLVYDASMPWALDIAKEHNILAAAFFTQACGFMASVYPLFIQEYPLIAAAAAHNHGHSNYPPLLLDQTVLPSTDDLERGLLNILNLFSKPDQPAASTDTAKKPINPVIKMAISTMNNLHLADYVLFNSFYHLEDQVVNWMQNMWNVRTIGPTIPSAYLDRRVKDDTDYGFKLYKPNNEACMNWLNAKQTASVVYVSFGSAAVLNAEQMTEVAEALKKIRSSFLWIVRENEQKKLPKDFITETSDRGLVMSWCSQLDVLAHEAVGCFITHCGWNSTIEALSFGVPMLGMPQFMDQHIDAHFVDQVWGVGIRPNENEEKLVTHEEIKRCLEEIMHGQRSEKVKENVAKWKALAKEALSQGGSSDKHIEEIINRLTSS</sequence>
<dbReference type="InterPro" id="IPR035595">
    <property type="entry name" value="UDP_glycos_trans_CS"/>
</dbReference>
<evidence type="ECO:0000256" key="1">
    <source>
        <dbReference type="ARBA" id="ARBA00009995"/>
    </source>
</evidence>
<dbReference type="GO" id="GO:0005737">
    <property type="term" value="C:cytoplasm"/>
    <property type="evidence" value="ECO:0000318"/>
    <property type="project" value="GO_Central"/>
</dbReference>
<accession>A0A9R0K2Z5</accession>
<dbReference type="GO" id="GO:0080043">
    <property type="term" value="F:quercetin 3-O-glucosyltransferase activity"/>
    <property type="evidence" value="ECO:0000318"/>
    <property type="project" value="GO_Central"/>
</dbReference>
<dbReference type="RefSeq" id="XP_021855660.1">
    <property type="nucleotide sequence ID" value="XM_021999968.2"/>
</dbReference>
<keyword evidence="5" id="KW-1185">Reference proteome</keyword>
<dbReference type="Proteomes" id="UP000813463">
    <property type="component" value="Chromosome 5"/>
</dbReference>
<evidence type="ECO:0000256" key="4">
    <source>
        <dbReference type="RuleBase" id="RU362057"/>
    </source>
</evidence>
<evidence type="ECO:0000313" key="5">
    <source>
        <dbReference type="Proteomes" id="UP000813463"/>
    </source>
</evidence>
<dbReference type="GeneID" id="110794994"/>
<dbReference type="Gene3D" id="3.40.50.2000">
    <property type="entry name" value="Glycogen Phosphorylase B"/>
    <property type="match status" value="2"/>
</dbReference>
<dbReference type="SUPFAM" id="SSF53756">
    <property type="entry name" value="UDP-Glycosyltransferase/glycogen phosphorylase"/>
    <property type="match status" value="1"/>
</dbReference>
<evidence type="ECO:0000256" key="2">
    <source>
        <dbReference type="ARBA" id="ARBA00022679"/>
    </source>
</evidence>
<dbReference type="EC" id="2.4.1.-" evidence="4"/>
<dbReference type="OrthoDB" id="5835829at2759"/>
<dbReference type="GO" id="GO:0080044">
    <property type="term" value="F:quercetin 7-O-glucosyltransferase activity"/>
    <property type="evidence" value="ECO:0000318"/>
    <property type="project" value="GO_Central"/>
</dbReference>
<reference evidence="5" key="1">
    <citation type="journal article" date="2021" name="Nat. Commun.">
        <title>Genomic analyses provide insights into spinach domestication and the genetic basis of agronomic traits.</title>
        <authorList>
            <person name="Cai X."/>
            <person name="Sun X."/>
            <person name="Xu C."/>
            <person name="Sun H."/>
            <person name="Wang X."/>
            <person name="Ge C."/>
            <person name="Zhang Z."/>
            <person name="Wang Q."/>
            <person name="Fei Z."/>
            <person name="Jiao C."/>
            <person name="Wang Q."/>
        </authorList>
    </citation>
    <scope>NUCLEOTIDE SEQUENCE [LARGE SCALE GENOMIC DNA]</scope>
    <source>
        <strain evidence="5">cv. Varoflay</strain>
    </source>
</reference>
<keyword evidence="2 3" id="KW-0808">Transferase</keyword>
<comment type="similarity">
    <text evidence="1 3">Belongs to the UDP-glycosyltransferase family.</text>
</comment>
<dbReference type="AlphaFoldDB" id="A0A9R0K2Z5"/>
<dbReference type="KEGG" id="soe:110794994"/>